<proteinExistence type="predicted"/>
<evidence type="ECO:0000313" key="3">
    <source>
        <dbReference type="Proteomes" id="UP000058305"/>
    </source>
</evidence>
<feature type="transmembrane region" description="Helical" evidence="1">
    <location>
        <begin position="16"/>
        <end position="39"/>
    </location>
</feature>
<gene>
    <name evidence="2" type="ORF">AWU67_02410</name>
</gene>
<accession>A0A0Y0MQB0</accession>
<feature type="transmembrane region" description="Helical" evidence="1">
    <location>
        <begin position="70"/>
        <end position="94"/>
    </location>
</feature>
<organism evidence="2 3">
    <name type="scientific">Microterricola viridarii</name>
    <dbReference type="NCBI Taxonomy" id="412690"/>
    <lineage>
        <taxon>Bacteria</taxon>
        <taxon>Bacillati</taxon>
        <taxon>Actinomycetota</taxon>
        <taxon>Actinomycetes</taxon>
        <taxon>Micrococcales</taxon>
        <taxon>Microbacteriaceae</taxon>
        <taxon>Microterricola</taxon>
    </lineage>
</organism>
<keyword evidence="1" id="KW-0812">Transmembrane</keyword>
<dbReference type="KEGG" id="mvd:AWU67_02410"/>
<keyword evidence="1" id="KW-0472">Membrane</keyword>
<dbReference type="EMBL" id="CP014145">
    <property type="protein sequence ID" value="AMB57908.1"/>
    <property type="molecule type" value="Genomic_DNA"/>
</dbReference>
<keyword evidence="1" id="KW-1133">Transmembrane helix</keyword>
<dbReference type="AlphaFoldDB" id="A0A0Y0MQB0"/>
<reference evidence="3" key="2">
    <citation type="submission" date="2016-01" db="EMBL/GenBank/DDBJ databases">
        <title>First complete genome sequence of a species in the genus Microterricola, an extremophilic cold active enzyme producing strain ERGS5:02 isolated from Sikkim Himalaya.</title>
        <authorList>
            <person name="Kumar R."/>
            <person name="Singh D."/>
            <person name="Swarnkar M.K."/>
        </authorList>
    </citation>
    <scope>NUCLEOTIDE SEQUENCE [LARGE SCALE GENOMIC DNA]</scope>
    <source>
        <strain evidence="3">ERGS5:02</strain>
    </source>
</reference>
<reference evidence="2 3" key="1">
    <citation type="journal article" date="2016" name="J. Biotechnol.">
        <title>First complete genome sequence of a species in the genus Microterricola, an extremophilic cold active enzyme producing bacterial strain ERGS5:02 isolated from Sikkim Himalaya.</title>
        <authorList>
            <person name="Himanshu"/>
            <person name="Swarnkar M.K."/>
            <person name="Singh D."/>
            <person name="Kumar R."/>
        </authorList>
    </citation>
    <scope>NUCLEOTIDE SEQUENCE [LARGE SCALE GENOMIC DNA]</scope>
    <source>
        <strain evidence="2 3">ERGS5:02</strain>
    </source>
</reference>
<protein>
    <submittedName>
        <fullName evidence="2">Uncharacterized protein</fullName>
    </submittedName>
</protein>
<evidence type="ECO:0000313" key="2">
    <source>
        <dbReference type="EMBL" id="AMB57908.1"/>
    </source>
</evidence>
<dbReference type="RefSeq" id="WP_067226308.1">
    <property type="nucleotide sequence ID" value="NZ_CP014145.1"/>
</dbReference>
<name>A0A0Y0MQB0_9MICO</name>
<sequence length="101" mass="10369">MSEVGMPSTSDPRRSAWLRVGGLVLAVLLVLTGALLMLLPAPQTSIGWFAYAPLPQTVFAPDAGVHVTPLALLGLALAAVGALALAARGGWALARRGMPRS</sequence>
<dbReference type="Proteomes" id="UP000058305">
    <property type="component" value="Chromosome"/>
</dbReference>
<evidence type="ECO:0000256" key="1">
    <source>
        <dbReference type="SAM" id="Phobius"/>
    </source>
</evidence>
<keyword evidence="3" id="KW-1185">Reference proteome</keyword>